<dbReference type="HOGENOM" id="CLU_1426178_0_0_7"/>
<dbReference type="STRING" id="862908.BMS_0764"/>
<dbReference type="PATRIC" id="fig|862908.3.peg.734"/>
<dbReference type="AlphaFoldDB" id="E1X5V1"/>
<organism evidence="1 2">
    <name type="scientific">Halobacteriovorax marinus (strain ATCC BAA-682 / DSM 15412 / SJ)</name>
    <name type="common">Bacteriovorax marinus</name>
    <dbReference type="NCBI Taxonomy" id="862908"/>
    <lineage>
        <taxon>Bacteria</taxon>
        <taxon>Pseudomonadati</taxon>
        <taxon>Bdellovibrionota</taxon>
        <taxon>Bacteriovoracia</taxon>
        <taxon>Bacteriovoracales</taxon>
        <taxon>Halobacteriovoraceae</taxon>
        <taxon>Halobacteriovorax</taxon>
    </lineage>
</organism>
<proteinExistence type="predicted"/>
<keyword evidence="2" id="KW-1185">Reference proteome</keyword>
<dbReference type="EMBL" id="FQ312005">
    <property type="protein sequence ID" value="CBW25668.1"/>
    <property type="molecule type" value="Genomic_DNA"/>
</dbReference>
<name>E1X5V1_HALMS</name>
<dbReference type="eggNOG" id="ENOG502ZPP4">
    <property type="taxonomic scope" value="Bacteria"/>
</dbReference>
<evidence type="ECO:0000313" key="2">
    <source>
        <dbReference type="Proteomes" id="UP000008963"/>
    </source>
</evidence>
<dbReference type="Proteomes" id="UP000008963">
    <property type="component" value="Chromosome"/>
</dbReference>
<sequence>MSLPNLEKTFKEHWSLQEMIDVQGSEYLNNLSKKDFLMAVSMRNLRSRGVDIEKRVIKVNKWESVSGKKEQGDAKNQNRFIEIKSSIITPLKNSSITLRGMREWEDIDYYCFVIIDYRNFESGKINDYIFYISRKDLDIESKKYGLAKKYNLSEKASKGNKNIPLGINMKIGDKNFKRWEEKFSKHNYKL</sequence>
<gene>
    <name evidence="1" type="ordered locus">BMS_0764</name>
</gene>
<accession>E1X5V1</accession>
<reference evidence="2" key="1">
    <citation type="journal article" date="2013" name="ISME J.">
        <title>A small predatory core genome in the divergent marine Bacteriovorax marinus SJ and the terrestrial Bdellovibrio bacteriovorus.</title>
        <authorList>
            <person name="Crossman L.C."/>
            <person name="Chen H."/>
            <person name="Cerdeno-Tarraga A.M."/>
            <person name="Brooks K."/>
            <person name="Quail M.A."/>
            <person name="Pineiro S.A."/>
            <person name="Hobley L."/>
            <person name="Sockett R.E."/>
            <person name="Bentley S.D."/>
            <person name="Parkhill J."/>
            <person name="Williams H.N."/>
            <person name="Stine O.C."/>
        </authorList>
    </citation>
    <scope>NUCLEOTIDE SEQUENCE [LARGE SCALE GENOMIC DNA]</scope>
    <source>
        <strain evidence="2">ATCC BAA-682 / DSM 15412 / SJ</strain>
    </source>
</reference>
<dbReference type="RefSeq" id="WP_014243453.1">
    <property type="nucleotide sequence ID" value="NC_016620.1"/>
</dbReference>
<protein>
    <submittedName>
        <fullName evidence="1">Uncharacterized protein</fullName>
    </submittedName>
</protein>
<evidence type="ECO:0000313" key="1">
    <source>
        <dbReference type="EMBL" id="CBW25668.1"/>
    </source>
</evidence>
<dbReference type="KEGG" id="bmx:BMS_0764"/>